<dbReference type="EMBL" id="JAWJWE010000037">
    <property type="protein sequence ID" value="KAK6625878.1"/>
    <property type="molecule type" value="Genomic_DNA"/>
</dbReference>
<dbReference type="PANTHER" id="PTHR10174">
    <property type="entry name" value="ALPHA-TOCOPHEROL TRANSFER PROTEIN-RELATED"/>
    <property type="match status" value="1"/>
</dbReference>
<name>A0AAN8NSR2_POLSC</name>
<gene>
    <name evidence="2" type="ORF">RUM43_006177</name>
</gene>
<dbReference type="SUPFAM" id="SSF46938">
    <property type="entry name" value="CRAL/TRIO N-terminal domain"/>
    <property type="match status" value="1"/>
</dbReference>
<comment type="caution">
    <text evidence="2">The sequence shown here is derived from an EMBL/GenBank/DDBJ whole genome shotgun (WGS) entry which is preliminary data.</text>
</comment>
<dbReference type="GO" id="GO:1902936">
    <property type="term" value="F:phosphatidylinositol bisphosphate binding"/>
    <property type="evidence" value="ECO:0007669"/>
    <property type="project" value="TreeGrafter"/>
</dbReference>
<organism evidence="2 3">
    <name type="scientific">Polyplax serrata</name>
    <name type="common">Common mouse louse</name>
    <dbReference type="NCBI Taxonomy" id="468196"/>
    <lineage>
        <taxon>Eukaryota</taxon>
        <taxon>Metazoa</taxon>
        <taxon>Ecdysozoa</taxon>
        <taxon>Arthropoda</taxon>
        <taxon>Hexapoda</taxon>
        <taxon>Insecta</taxon>
        <taxon>Pterygota</taxon>
        <taxon>Neoptera</taxon>
        <taxon>Paraneoptera</taxon>
        <taxon>Psocodea</taxon>
        <taxon>Troctomorpha</taxon>
        <taxon>Phthiraptera</taxon>
        <taxon>Anoplura</taxon>
        <taxon>Polyplacidae</taxon>
        <taxon>Polyplax</taxon>
    </lineage>
</organism>
<sequence length="243" mass="28860">MEYLDEQILKKRESEIGIARSKVNEDLTIIRNWVNQQPHLPNLENDSETNEWIYKFLFHSKNRIEMAKQHLEDYFSCKSLMPEFFDNRDPEDSGIKSNVQALYLITFPKLTPEGYRIHFFCHAVPEPTAYQPKDFMRRALMMCDWKIKNDLTAGDVIIMHMKYSSLAHWKQYNFVMLSKFIAAVTKAYQFQIKAIHFIEAPFFVSQIINNPFIPTKLKKRKLKVKFQFTGLMRCTGLYTPLKR</sequence>
<proteinExistence type="predicted"/>
<evidence type="ECO:0000313" key="3">
    <source>
        <dbReference type="Proteomes" id="UP001372834"/>
    </source>
</evidence>
<dbReference type="InterPro" id="IPR036273">
    <property type="entry name" value="CRAL/TRIO_N_dom_sf"/>
</dbReference>
<dbReference type="Gene3D" id="3.40.525.10">
    <property type="entry name" value="CRAL-TRIO lipid binding domain"/>
    <property type="match status" value="1"/>
</dbReference>
<feature type="domain" description="CRAL-TRIO" evidence="1">
    <location>
        <begin position="107"/>
        <end position="220"/>
    </location>
</feature>
<dbReference type="Proteomes" id="UP001372834">
    <property type="component" value="Unassembled WGS sequence"/>
</dbReference>
<dbReference type="InterPro" id="IPR001251">
    <property type="entry name" value="CRAL-TRIO_dom"/>
</dbReference>
<protein>
    <recommendedName>
        <fullName evidence="1">CRAL-TRIO domain-containing protein</fullName>
    </recommendedName>
</protein>
<dbReference type="SUPFAM" id="SSF52087">
    <property type="entry name" value="CRAL/TRIO domain"/>
    <property type="match status" value="1"/>
</dbReference>
<evidence type="ECO:0000313" key="2">
    <source>
        <dbReference type="EMBL" id="KAK6625878.1"/>
    </source>
</evidence>
<dbReference type="GO" id="GO:0016020">
    <property type="term" value="C:membrane"/>
    <property type="evidence" value="ECO:0007669"/>
    <property type="project" value="TreeGrafter"/>
</dbReference>
<dbReference type="AlphaFoldDB" id="A0AAN8NSR2"/>
<evidence type="ECO:0000259" key="1">
    <source>
        <dbReference type="Pfam" id="PF00650"/>
    </source>
</evidence>
<dbReference type="PANTHER" id="PTHR10174:SF222">
    <property type="entry name" value="GH10083P-RELATED"/>
    <property type="match status" value="1"/>
</dbReference>
<dbReference type="InterPro" id="IPR036865">
    <property type="entry name" value="CRAL-TRIO_dom_sf"/>
</dbReference>
<dbReference type="Pfam" id="PF00650">
    <property type="entry name" value="CRAL_TRIO"/>
    <property type="match status" value="1"/>
</dbReference>
<reference evidence="2 3" key="1">
    <citation type="submission" date="2023-10" db="EMBL/GenBank/DDBJ databases">
        <title>Genomes of two closely related lineages of the louse Polyplax serrata with different host specificities.</title>
        <authorList>
            <person name="Martinu J."/>
            <person name="Tarabai H."/>
            <person name="Stefka J."/>
            <person name="Hypsa V."/>
        </authorList>
    </citation>
    <scope>NUCLEOTIDE SEQUENCE [LARGE SCALE GENOMIC DNA]</scope>
    <source>
        <strain evidence="2">HR10_N</strain>
    </source>
</reference>
<accession>A0AAN8NSR2</accession>